<dbReference type="GO" id="GO:0015074">
    <property type="term" value="P:DNA integration"/>
    <property type="evidence" value="ECO:0007669"/>
    <property type="project" value="InterPro"/>
</dbReference>
<accession>A0AAE0UZU8</accession>
<protein>
    <recommendedName>
        <fullName evidence="4">Tyr recombinase domain-containing protein</fullName>
    </recommendedName>
</protein>
<dbReference type="SUPFAM" id="SSF56349">
    <property type="entry name" value="DNA breaking-rejoining enzymes"/>
    <property type="match status" value="1"/>
</dbReference>
<dbReference type="Gene3D" id="1.10.443.10">
    <property type="entry name" value="Intergrase catalytic core"/>
    <property type="match status" value="1"/>
</dbReference>
<organism evidence="2 3">
    <name type="scientific">Hemibagrus guttatus</name>
    <dbReference type="NCBI Taxonomy" id="175788"/>
    <lineage>
        <taxon>Eukaryota</taxon>
        <taxon>Metazoa</taxon>
        <taxon>Chordata</taxon>
        <taxon>Craniata</taxon>
        <taxon>Vertebrata</taxon>
        <taxon>Euteleostomi</taxon>
        <taxon>Actinopterygii</taxon>
        <taxon>Neopterygii</taxon>
        <taxon>Teleostei</taxon>
        <taxon>Ostariophysi</taxon>
        <taxon>Siluriformes</taxon>
        <taxon>Bagridae</taxon>
        <taxon>Hemibagrus</taxon>
    </lineage>
</organism>
<dbReference type="GO" id="GO:0003677">
    <property type="term" value="F:DNA binding"/>
    <property type="evidence" value="ECO:0007669"/>
    <property type="project" value="InterPro"/>
</dbReference>
<dbReference type="PANTHER" id="PTHR35617">
    <property type="entry name" value="PHAGE_INTEGRASE DOMAIN-CONTAINING PROTEIN"/>
    <property type="match status" value="1"/>
</dbReference>
<evidence type="ECO:0008006" key="4">
    <source>
        <dbReference type="Google" id="ProtNLM"/>
    </source>
</evidence>
<comment type="caution">
    <text evidence="2">The sequence shown here is derived from an EMBL/GenBank/DDBJ whole genome shotgun (WGS) entry which is preliminary data.</text>
</comment>
<evidence type="ECO:0000313" key="3">
    <source>
        <dbReference type="Proteomes" id="UP001274896"/>
    </source>
</evidence>
<dbReference type="GO" id="GO:0006310">
    <property type="term" value="P:DNA recombination"/>
    <property type="evidence" value="ECO:0007669"/>
    <property type="project" value="UniProtKB-KW"/>
</dbReference>
<dbReference type="AlphaFoldDB" id="A0AAE0UZU8"/>
<dbReference type="CDD" id="cd09275">
    <property type="entry name" value="RNase_HI_RT_DIRS1"/>
    <property type="match status" value="1"/>
</dbReference>
<keyword evidence="1" id="KW-0233">DNA recombination</keyword>
<dbReference type="Proteomes" id="UP001274896">
    <property type="component" value="Unassembled WGS sequence"/>
</dbReference>
<keyword evidence="3" id="KW-1185">Reference proteome</keyword>
<evidence type="ECO:0000313" key="2">
    <source>
        <dbReference type="EMBL" id="KAK3526557.1"/>
    </source>
</evidence>
<sequence length="433" mass="48687">MAAAANLIPSGLLHMRPFQFWLRGVGFQPRRHPLDAIRDMRHGLRTLLMWTIPRFMALGPTLEVCHHRRTLLQTPYFRGCILDGHPAQGLWVDPQLSWHINCLEMRAVFLALKHFLPHLRGFHVLVCTDSTTVVAYINHLAQQILLWAESILLSLRAIFVPGHINWEADFLSRQVLRPGEWWLHPQVEILRSSEVDLFISEESTQCPLWYSLSHPAPLGLDGLANHALVLRLPQKFLTLKTALLLALASLRQLGDLQALLVTPTCLEFSPGMSKAILHPRAGYVPKVPRMAGHLVILQAFCLPPYELAELERLHLLCPVRALRTYVHRSGSWRKSPSLFVCFGSRNKGNPVSKQHLAPWVIEAITQAYEACDIASPLGVRAHSTRGVTSSSALARGVSLQEICAVARWSSLHTFIRFYNLDLDPTPGSQVLQG</sequence>
<reference evidence="2" key="1">
    <citation type="submission" date="2023-06" db="EMBL/GenBank/DDBJ databases">
        <title>Male Hemibagrus guttatus genome.</title>
        <authorList>
            <person name="Bian C."/>
        </authorList>
    </citation>
    <scope>NUCLEOTIDE SEQUENCE</scope>
    <source>
        <strain evidence="2">Male_cb2023</strain>
        <tissue evidence="2">Muscle</tissue>
    </source>
</reference>
<dbReference type="InterPro" id="IPR013762">
    <property type="entry name" value="Integrase-like_cat_sf"/>
</dbReference>
<dbReference type="PANTHER" id="PTHR35617:SF3">
    <property type="entry name" value="CORE-BINDING (CB) DOMAIN-CONTAINING PROTEIN"/>
    <property type="match status" value="1"/>
</dbReference>
<proteinExistence type="predicted"/>
<evidence type="ECO:0000256" key="1">
    <source>
        <dbReference type="ARBA" id="ARBA00023172"/>
    </source>
</evidence>
<gene>
    <name evidence="2" type="ORF">QTP70_030696</name>
</gene>
<name>A0AAE0UZU8_9TELE</name>
<dbReference type="InterPro" id="IPR012337">
    <property type="entry name" value="RNaseH-like_sf"/>
</dbReference>
<dbReference type="SUPFAM" id="SSF53098">
    <property type="entry name" value="Ribonuclease H-like"/>
    <property type="match status" value="1"/>
</dbReference>
<dbReference type="EMBL" id="JAUCMX010000013">
    <property type="protein sequence ID" value="KAK3526557.1"/>
    <property type="molecule type" value="Genomic_DNA"/>
</dbReference>
<dbReference type="InterPro" id="IPR011010">
    <property type="entry name" value="DNA_brk_join_enz"/>
</dbReference>